<protein>
    <recommendedName>
        <fullName evidence="3">GRAM domain-containing protein</fullName>
    </recommendedName>
</protein>
<sequence>MLLIAVLRFLSIKRKLKDSPLILSDALSNFYGLASSGPAQIRGNGYLVLTAEALIFEMYVPARKIIIPLSSMIKVDTPRTHLGKLGRAGSRLLRVTYTADNVEEVAAWSVNHPDQWVNALQR</sequence>
<dbReference type="AlphaFoldDB" id="A0A2Z2KHW1"/>
<dbReference type="OrthoDB" id="2111537at2"/>
<keyword evidence="2" id="KW-1185">Reference proteome</keyword>
<dbReference type="EMBL" id="CP021780">
    <property type="protein sequence ID" value="ASA25854.1"/>
    <property type="molecule type" value="Genomic_DNA"/>
</dbReference>
<dbReference type="RefSeq" id="WP_087919814.1">
    <property type="nucleotide sequence ID" value="NZ_CP021780.1"/>
</dbReference>
<name>A0A2Z2KHW1_9BACL</name>
<reference evidence="1 2" key="1">
    <citation type="submission" date="2017-06" db="EMBL/GenBank/DDBJ databases">
        <title>Complete genome sequence of Paenibacillus donghaensis KCTC 13049T isolated from East Sea sediment, South Korea.</title>
        <authorList>
            <person name="Jung B.K."/>
            <person name="Hong S.-J."/>
            <person name="Shin J.-H."/>
        </authorList>
    </citation>
    <scope>NUCLEOTIDE SEQUENCE [LARGE SCALE GENOMIC DNA]</scope>
    <source>
        <strain evidence="1 2">KCTC 13049</strain>
    </source>
</reference>
<proteinExistence type="predicted"/>
<dbReference type="KEGG" id="pdh:B9T62_37090"/>
<dbReference type="Proteomes" id="UP000249890">
    <property type="component" value="Chromosome"/>
</dbReference>
<accession>A0A2Z2KHW1</accession>
<evidence type="ECO:0000313" key="2">
    <source>
        <dbReference type="Proteomes" id="UP000249890"/>
    </source>
</evidence>
<evidence type="ECO:0000313" key="1">
    <source>
        <dbReference type="EMBL" id="ASA25854.1"/>
    </source>
</evidence>
<gene>
    <name evidence="1" type="ORF">B9T62_37090</name>
</gene>
<organism evidence="1 2">
    <name type="scientific">Paenibacillus donghaensis</name>
    <dbReference type="NCBI Taxonomy" id="414771"/>
    <lineage>
        <taxon>Bacteria</taxon>
        <taxon>Bacillati</taxon>
        <taxon>Bacillota</taxon>
        <taxon>Bacilli</taxon>
        <taxon>Bacillales</taxon>
        <taxon>Paenibacillaceae</taxon>
        <taxon>Paenibacillus</taxon>
    </lineage>
</organism>
<evidence type="ECO:0008006" key="3">
    <source>
        <dbReference type="Google" id="ProtNLM"/>
    </source>
</evidence>